<dbReference type="WBParaSite" id="Gr19_v10_g12920.t1">
    <property type="protein sequence ID" value="Gr19_v10_g12920.t1"/>
    <property type="gene ID" value="Gr19_v10_g12920"/>
</dbReference>
<dbReference type="Gene3D" id="3.30.760.10">
    <property type="entry name" value="RNA Cap, Translation Initiation Factor Eif4e"/>
    <property type="match status" value="1"/>
</dbReference>
<name>A0A914H1Y0_GLORO</name>
<protein>
    <submittedName>
        <fullName evidence="2">Uncharacterized protein</fullName>
    </submittedName>
</protein>
<proteinExistence type="predicted"/>
<organism evidence="1 2">
    <name type="scientific">Globodera rostochiensis</name>
    <name type="common">Golden nematode worm</name>
    <name type="synonym">Heterodera rostochiensis</name>
    <dbReference type="NCBI Taxonomy" id="31243"/>
    <lineage>
        <taxon>Eukaryota</taxon>
        <taxon>Metazoa</taxon>
        <taxon>Ecdysozoa</taxon>
        <taxon>Nematoda</taxon>
        <taxon>Chromadorea</taxon>
        <taxon>Rhabditida</taxon>
        <taxon>Tylenchina</taxon>
        <taxon>Tylenchomorpha</taxon>
        <taxon>Tylenchoidea</taxon>
        <taxon>Heteroderidae</taxon>
        <taxon>Heteroderinae</taxon>
        <taxon>Globodera</taxon>
    </lineage>
</organism>
<accession>A0A914H1Y0</accession>
<dbReference type="AlphaFoldDB" id="A0A914H1Y0"/>
<dbReference type="Proteomes" id="UP000887572">
    <property type="component" value="Unplaced"/>
</dbReference>
<reference evidence="2" key="1">
    <citation type="submission" date="2022-11" db="UniProtKB">
        <authorList>
            <consortium name="WormBaseParasite"/>
        </authorList>
    </citation>
    <scope>IDENTIFICATION</scope>
</reference>
<keyword evidence="1" id="KW-1185">Reference proteome</keyword>
<evidence type="ECO:0000313" key="2">
    <source>
        <dbReference type="WBParaSite" id="Gr19_v10_g12920.t1"/>
    </source>
</evidence>
<dbReference type="InterPro" id="IPR023398">
    <property type="entry name" value="TIF_eIF4e-like"/>
</dbReference>
<evidence type="ECO:0000313" key="1">
    <source>
        <dbReference type="Proteomes" id="UP000887572"/>
    </source>
</evidence>
<sequence length="253" mass="28961">MSQPLSSTESNKWTLWRYDCRDFPEHKCLAKPCAFCDQVIRLKGVSKGKANESTDRWDSYLKKEKSFDDEQILTKTLEGLLPSKLVKDVFFNRKLGVAIFRGDIEPKRESAENINGEVFQLLLLATSGRKSAALIHKFDFIFMETVRLTFDLPPSVACHVNGLFLRFEMNPGKGLEAEPNPYGNQMDLPIIAKLEVWIGDRSQKALVWAKMITEIQAKIDKLEMPSNAIRPFIYNHKFNANVHAKSKKPVRKN</sequence>